<dbReference type="AlphaFoldDB" id="A0A1U4IKJ7"/>
<keyword evidence="1" id="KW-0812">Transmembrane</keyword>
<dbReference type="RefSeq" id="WP_079528630.1">
    <property type="nucleotide sequence ID" value="NZ_FVGW01000022.1"/>
</dbReference>
<gene>
    <name evidence="2" type="ORF">SAMEA2259716_05742</name>
</gene>
<protein>
    <submittedName>
        <fullName evidence="2">Bacteriophage protein</fullName>
    </submittedName>
</protein>
<reference evidence="2 3" key="1">
    <citation type="submission" date="2016-11" db="EMBL/GenBank/DDBJ databases">
        <authorList>
            <consortium name="Pathogen Informatics"/>
        </authorList>
    </citation>
    <scope>NUCLEOTIDE SEQUENCE [LARGE SCALE GENOMIC DNA]</scope>
    <source>
        <strain evidence="2 3">911</strain>
    </source>
</reference>
<sequence>MILPSIPITEWPPLPPLARDGWELATWIVIALVVLVLGLYRKDLRAVLHQVKNSHKTNLRDDVDGVGDRLDDVLDRLEEFGRDLRGMRSDIGGLRGELREERKDRLAFEHQVTEKLRDSN</sequence>
<accession>A0A1U4IKJ7</accession>
<dbReference type="Proteomes" id="UP000190074">
    <property type="component" value="Unassembled WGS sequence"/>
</dbReference>
<name>A0A1U4IKJ7_9MYCO</name>
<feature type="transmembrane region" description="Helical" evidence="1">
    <location>
        <begin position="24"/>
        <end position="40"/>
    </location>
</feature>
<proteinExistence type="predicted"/>
<evidence type="ECO:0000256" key="1">
    <source>
        <dbReference type="SAM" id="Phobius"/>
    </source>
</evidence>
<keyword evidence="1" id="KW-1133">Transmembrane helix</keyword>
<dbReference type="EMBL" id="FVGW01000022">
    <property type="protein sequence ID" value="SKN00673.1"/>
    <property type="molecule type" value="Genomic_DNA"/>
</dbReference>
<evidence type="ECO:0000313" key="3">
    <source>
        <dbReference type="Proteomes" id="UP000190074"/>
    </source>
</evidence>
<keyword evidence="1" id="KW-0472">Membrane</keyword>
<evidence type="ECO:0000313" key="2">
    <source>
        <dbReference type="EMBL" id="SKN00673.1"/>
    </source>
</evidence>
<organism evidence="2 3">
    <name type="scientific">Mycobacteroides abscessus subsp. massiliense</name>
    <dbReference type="NCBI Taxonomy" id="1962118"/>
    <lineage>
        <taxon>Bacteria</taxon>
        <taxon>Bacillati</taxon>
        <taxon>Actinomycetota</taxon>
        <taxon>Actinomycetes</taxon>
        <taxon>Mycobacteriales</taxon>
        <taxon>Mycobacteriaceae</taxon>
        <taxon>Mycobacteroides</taxon>
        <taxon>Mycobacteroides abscessus</taxon>
    </lineage>
</organism>